<dbReference type="InterPro" id="IPR050922">
    <property type="entry name" value="LytR/CpsA/Psr_CW_biosynth"/>
</dbReference>
<dbReference type="Gene3D" id="3.40.630.190">
    <property type="entry name" value="LCP protein"/>
    <property type="match status" value="1"/>
</dbReference>
<feature type="region of interest" description="Disordered" evidence="2">
    <location>
        <begin position="320"/>
        <end position="348"/>
    </location>
</feature>
<dbReference type="Proteomes" id="UP000321805">
    <property type="component" value="Chromosome"/>
</dbReference>
<gene>
    <name evidence="4" type="ORF">FSW04_09230</name>
</gene>
<organism evidence="4 5">
    <name type="scientific">Baekduia soli</name>
    <dbReference type="NCBI Taxonomy" id="496014"/>
    <lineage>
        <taxon>Bacteria</taxon>
        <taxon>Bacillati</taxon>
        <taxon>Actinomycetota</taxon>
        <taxon>Thermoleophilia</taxon>
        <taxon>Solirubrobacterales</taxon>
        <taxon>Baekduiaceae</taxon>
        <taxon>Baekduia</taxon>
    </lineage>
</organism>
<evidence type="ECO:0000259" key="3">
    <source>
        <dbReference type="Pfam" id="PF03816"/>
    </source>
</evidence>
<dbReference type="Pfam" id="PF03816">
    <property type="entry name" value="LytR_cpsA_psr"/>
    <property type="match status" value="1"/>
</dbReference>
<dbReference type="PANTHER" id="PTHR33392">
    <property type="entry name" value="POLYISOPRENYL-TEICHOIC ACID--PEPTIDOGLYCAN TEICHOIC ACID TRANSFERASE TAGU"/>
    <property type="match status" value="1"/>
</dbReference>
<feature type="domain" description="Cell envelope-related transcriptional attenuator" evidence="3">
    <location>
        <begin position="95"/>
        <end position="243"/>
    </location>
</feature>
<protein>
    <submittedName>
        <fullName evidence="4">LytR family transcriptional regulator</fullName>
    </submittedName>
</protein>
<name>A0A5B8U4E4_9ACTN</name>
<dbReference type="PANTHER" id="PTHR33392:SF6">
    <property type="entry name" value="POLYISOPRENYL-TEICHOIC ACID--PEPTIDOGLYCAN TEICHOIC ACID TRANSFERASE TAGU"/>
    <property type="match status" value="1"/>
</dbReference>
<dbReference type="InterPro" id="IPR004474">
    <property type="entry name" value="LytR_CpsA_psr"/>
</dbReference>
<dbReference type="RefSeq" id="WP_146918533.1">
    <property type="nucleotide sequence ID" value="NZ_CP042430.1"/>
</dbReference>
<dbReference type="KEGG" id="bsol:FSW04_09230"/>
<evidence type="ECO:0000256" key="1">
    <source>
        <dbReference type="ARBA" id="ARBA00006068"/>
    </source>
</evidence>
<evidence type="ECO:0000256" key="2">
    <source>
        <dbReference type="SAM" id="MobiDB-lite"/>
    </source>
</evidence>
<reference evidence="4 5" key="1">
    <citation type="journal article" date="2018" name="J. Microbiol.">
        <title>Baekduia soli gen. nov., sp. nov., a novel bacterium isolated from the soil of Baekdu Mountain and proposal of a novel family name, Baekduiaceae fam. nov.</title>
        <authorList>
            <person name="An D.S."/>
            <person name="Siddiqi M.Z."/>
            <person name="Kim K.H."/>
            <person name="Yu H.S."/>
            <person name="Im W.T."/>
        </authorList>
    </citation>
    <scope>NUCLEOTIDE SEQUENCE [LARGE SCALE GENOMIC DNA]</scope>
    <source>
        <strain evidence="4 5">BR7-21</strain>
    </source>
</reference>
<evidence type="ECO:0000313" key="5">
    <source>
        <dbReference type="Proteomes" id="UP000321805"/>
    </source>
</evidence>
<evidence type="ECO:0000313" key="4">
    <source>
        <dbReference type="EMBL" id="QEC47738.1"/>
    </source>
</evidence>
<proteinExistence type="inferred from homology"/>
<comment type="similarity">
    <text evidence="1">Belongs to the LytR/CpsA/Psr (LCP) family.</text>
</comment>
<accession>A0A5B8U4E4</accession>
<keyword evidence="5" id="KW-1185">Reference proteome</keyword>
<dbReference type="OrthoDB" id="9782542at2"/>
<dbReference type="NCBIfam" id="TIGR00350">
    <property type="entry name" value="lytR_cpsA_psr"/>
    <property type="match status" value="1"/>
</dbReference>
<dbReference type="AlphaFoldDB" id="A0A5B8U4E4"/>
<dbReference type="EMBL" id="CP042430">
    <property type="protein sequence ID" value="QEC47738.1"/>
    <property type="molecule type" value="Genomic_DNA"/>
</dbReference>
<sequence>MSASTSDDRPPRLAWSMYKRFVLGALIVVLASAATVATAALLEVKDDTTIFFKNTTGIQGIQGALDGVNAGGPQTILILGSDRRFVDIAAKTPVRSDTIILLRLDPSKGVTAVMSLPRDLKVSIPGHGTDKINAAYAIGGAPLTVKTVRKLLNIPINHVVNVNFGGFRRAVDRLGCVYTDVDRRYFNDNNPPFGGGGDYATIDIKAGYQQLCGQDALDYVRYRHFDTDLVRAARQQQFLSDAKDQVGVGKVFSDRKALLRIFGRYTQTDINSNQAILRLLKLAIESAQNPVQEVRFPGDITGDFVTVTPENLAKVTQQFMNAKGSKGPRGTAKKTTTSPKGKRRTDSTLAPGLQLAPRVAEDEAVQLATKLPVPVYYPRAVLAGAEYLPDHSRAYDIYDRGHHRYRAYRIVVKTDELGQYYGVQGTTWKGPPILDNPSERRRIGSRTYELFYDGSRLRLVAWRTPQAVYWVSNTLLQSLTNKQMLGLARSVSMIN</sequence>